<organism evidence="3 4">
    <name type="scientific">Naematelia encephala</name>
    <dbReference type="NCBI Taxonomy" id="71784"/>
    <lineage>
        <taxon>Eukaryota</taxon>
        <taxon>Fungi</taxon>
        <taxon>Dikarya</taxon>
        <taxon>Basidiomycota</taxon>
        <taxon>Agaricomycotina</taxon>
        <taxon>Tremellomycetes</taxon>
        <taxon>Tremellales</taxon>
        <taxon>Naemateliaceae</taxon>
        <taxon>Naematelia</taxon>
    </lineage>
</organism>
<sequence length="177" mass="19204">MKREGKHILIVVFYLDGTDPGVLIAADVAEGETEIQLYMTSVLATCPETKFVLFSYSFGTFAQVLALNNPTIPGFAISAIIYYGSAFWHPGKPENRGTATKGTSLAGNYSIATPAIYEPITADYCLYGDYLCTGTNVGDAHHKYLDSKWQTDAINFAVGRLKKDGIVESIVDTLTGE</sequence>
<evidence type="ECO:0000256" key="2">
    <source>
        <dbReference type="ARBA" id="ARBA00023157"/>
    </source>
</evidence>
<name>A0A1Y2BJA7_9TREE</name>
<dbReference type="InterPro" id="IPR000675">
    <property type="entry name" value="Cutinase/axe"/>
</dbReference>
<dbReference type="PANTHER" id="PTHR33630">
    <property type="entry name" value="CUTINASE RV1984C-RELATED-RELATED"/>
    <property type="match status" value="1"/>
</dbReference>
<dbReference type="InParanoid" id="A0A1Y2BJA7"/>
<dbReference type="Pfam" id="PF01083">
    <property type="entry name" value="Cutinase"/>
    <property type="match status" value="1"/>
</dbReference>
<reference evidence="3 4" key="1">
    <citation type="submission" date="2016-07" db="EMBL/GenBank/DDBJ databases">
        <title>Pervasive Adenine N6-methylation of Active Genes in Fungi.</title>
        <authorList>
            <consortium name="DOE Joint Genome Institute"/>
            <person name="Mondo S.J."/>
            <person name="Dannebaum R.O."/>
            <person name="Kuo R.C."/>
            <person name="Labutti K."/>
            <person name="Haridas S."/>
            <person name="Kuo A."/>
            <person name="Salamov A."/>
            <person name="Ahrendt S.R."/>
            <person name="Lipzen A."/>
            <person name="Sullivan W."/>
            <person name="Andreopoulos W.B."/>
            <person name="Clum A."/>
            <person name="Lindquist E."/>
            <person name="Daum C."/>
            <person name="Ramamoorthy G.K."/>
            <person name="Gryganskyi A."/>
            <person name="Culley D."/>
            <person name="Magnuson J.K."/>
            <person name="James T.Y."/>
            <person name="O'Malley M.A."/>
            <person name="Stajich J.E."/>
            <person name="Spatafora J.W."/>
            <person name="Visel A."/>
            <person name="Grigoriev I.V."/>
        </authorList>
    </citation>
    <scope>NUCLEOTIDE SEQUENCE [LARGE SCALE GENOMIC DNA]</scope>
    <source>
        <strain evidence="3 4">68-887.2</strain>
    </source>
</reference>
<evidence type="ECO:0000256" key="1">
    <source>
        <dbReference type="ARBA" id="ARBA00022801"/>
    </source>
</evidence>
<dbReference type="GO" id="GO:0052689">
    <property type="term" value="F:carboxylic ester hydrolase activity"/>
    <property type="evidence" value="ECO:0007669"/>
    <property type="project" value="UniProtKB-ARBA"/>
</dbReference>
<gene>
    <name evidence="3" type="ORF">BCR39DRAFT_556364</name>
</gene>
<dbReference type="InterPro" id="IPR029058">
    <property type="entry name" value="AB_hydrolase_fold"/>
</dbReference>
<evidence type="ECO:0000313" key="3">
    <source>
        <dbReference type="EMBL" id="ORY34861.1"/>
    </source>
</evidence>
<keyword evidence="1" id="KW-0378">Hydrolase</keyword>
<dbReference type="PANTHER" id="PTHR33630:SF9">
    <property type="entry name" value="CUTINASE 4"/>
    <property type="match status" value="1"/>
</dbReference>
<dbReference type="Gene3D" id="3.40.50.1820">
    <property type="entry name" value="alpha/beta hydrolase"/>
    <property type="match status" value="1"/>
</dbReference>
<accession>A0A1Y2BJA7</accession>
<dbReference type="SUPFAM" id="SSF53474">
    <property type="entry name" value="alpha/beta-Hydrolases"/>
    <property type="match status" value="1"/>
</dbReference>
<comment type="caution">
    <text evidence="3">The sequence shown here is derived from an EMBL/GenBank/DDBJ whole genome shotgun (WGS) entry which is preliminary data.</text>
</comment>
<dbReference type="Proteomes" id="UP000193986">
    <property type="component" value="Unassembled WGS sequence"/>
</dbReference>
<evidence type="ECO:0008006" key="5">
    <source>
        <dbReference type="Google" id="ProtNLM"/>
    </source>
</evidence>
<dbReference type="AlphaFoldDB" id="A0A1Y2BJA7"/>
<dbReference type="EMBL" id="MCFC01000002">
    <property type="protein sequence ID" value="ORY34861.1"/>
    <property type="molecule type" value="Genomic_DNA"/>
</dbReference>
<proteinExistence type="predicted"/>
<dbReference type="OrthoDB" id="3225429at2759"/>
<evidence type="ECO:0000313" key="4">
    <source>
        <dbReference type="Proteomes" id="UP000193986"/>
    </source>
</evidence>
<keyword evidence="2" id="KW-1015">Disulfide bond</keyword>
<keyword evidence="4" id="KW-1185">Reference proteome</keyword>
<dbReference type="STRING" id="71784.A0A1Y2BJA7"/>
<protein>
    <recommendedName>
        <fullName evidence="5">Alpha/Beta hydrolase protein</fullName>
    </recommendedName>
</protein>